<evidence type="ECO:0000256" key="2">
    <source>
        <dbReference type="SAM" id="Phobius"/>
    </source>
</evidence>
<keyword evidence="2" id="KW-0472">Membrane</keyword>
<gene>
    <name evidence="3" type="ORF">GCM10010201_07640</name>
</gene>
<keyword evidence="2" id="KW-1133">Transmembrane helix</keyword>
<sequence length="187" mass="18984">MADEIARGAARWATAVAVPTALAIGLGGYLLLSPAPAAESRQPGTPPGVSATTPVTMPVVPTGAATRRACADVVARTPPAIRHLARRPVVGADATSTAYGEPAITMACGGTAPTYPGTDLVFNLDSVCWHSTVTPTGIDFTTVDRTIPVRVHIPTVYGSAGQWAIEFSGPVAAALPPTANVPFGCRG</sequence>
<evidence type="ECO:0000313" key="3">
    <source>
        <dbReference type="EMBL" id="GAA2514156.1"/>
    </source>
</evidence>
<dbReference type="RefSeq" id="WP_344168282.1">
    <property type="nucleotide sequence ID" value="NZ_BAAARY010000002.1"/>
</dbReference>
<comment type="caution">
    <text evidence="3">The sequence shown here is derived from an EMBL/GenBank/DDBJ whole genome shotgun (WGS) entry which is preliminary data.</text>
</comment>
<organism evidence="3 4">
    <name type="scientific">Pilimelia columellifera subsp. columellifera</name>
    <dbReference type="NCBI Taxonomy" id="706583"/>
    <lineage>
        <taxon>Bacteria</taxon>
        <taxon>Bacillati</taxon>
        <taxon>Actinomycetota</taxon>
        <taxon>Actinomycetes</taxon>
        <taxon>Micromonosporales</taxon>
        <taxon>Micromonosporaceae</taxon>
        <taxon>Pilimelia</taxon>
    </lineage>
</organism>
<dbReference type="EMBL" id="BAAARY010000002">
    <property type="protein sequence ID" value="GAA2514156.1"/>
    <property type="molecule type" value="Genomic_DNA"/>
</dbReference>
<dbReference type="Pfam" id="PF12028">
    <property type="entry name" value="DUF3515"/>
    <property type="match status" value="1"/>
</dbReference>
<evidence type="ECO:0008006" key="5">
    <source>
        <dbReference type="Google" id="ProtNLM"/>
    </source>
</evidence>
<dbReference type="InterPro" id="IPR021903">
    <property type="entry name" value="DUF3515"/>
</dbReference>
<proteinExistence type="predicted"/>
<accession>A0ABP6AIA3</accession>
<feature type="region of interest" description="Disordered" evidence="1">
    <location>
        <begin position="37"/>
        <end position="56"/>
    </location>
</feature>
<feature type="transmembrane region" description="Helical" evidence="2">
    <location>
        <begin position="12"/>
        <end position="32"/>
    </location>
</feature>
<reference evidence="4" key="1">
    <citation type="journal article" date="2019" name="Int. J. Syst. Evol. Microbiol.">
        <title>The Global Catalogue of Microorganisms (GCM) 10K type strain sequencing project: providing services to taxonomists for standard genome sequencing and annotation.</title>
        <authorList>
            <consortium name="The Broad Institute Genomics Platform"/>
            <consortium name="The Broad Institute Genome Sequencing Center for Infectious Disease"/>
            <person name="Wu L."/>
            <person name="Ma J."/>
        </authorList>
    </citation>
    <scope>NUCLEOTIDE SEQUENCE [LARGE SCALE GENOMIC DNA]</scope>
    <source>
        <strain evidence="4">JCM 3367</strain>
    </source>
</reference>
<keyword evidence="2" id="KW-0812">Transmembrane</keyword>
<protein>
    <recommendedName>
        <fullName evidence="5">DUF3515 domain-containing protein</fullName>
    </recommendedName>
</protein>
<name>A0ABP6AIA3_9ACTN</name>
<evidence type="ECO:0000313" key="4">
    <source>
        <dbReference type="Proteomes" id="UP001499978"/>
    </source>
</evidence>
<dbReference type="Proteomes" id="UP001499978">
    <property type="component" value="Unassembled WGS sequence"/>
</dbReference>
<evidence type="ECO:0000256" key="1">
    <source>
        <dbReference type="SAM" id="MobiDB-lite"/>
    </source>
</evidence>
<keyword evidence="4" id="KW-1185">Reference proteome</keyword>